<dbReference type="AlphaFoldDB" id="A0A371GZC6"/>
<sequence>MAAEGADNSQSREHERVVSRKLQVDEKVEVRSLEVAFLGSWHLGTVIQCEKLKRHVRYKNILDDDGVNYLVEELSVSKALDGEIAHANCYERGLIRPVPPLVDFNKGDLRFGLCVDVNNQEAWWEGVIFDHCDGMEKRTVFFPDLDDEMQVGIHQMRLTQDWNQVTDEWKQRGIWVFLELVEKWERELFVVVSAKQIWYDVRVKKEFEMIKEWTCNMKHLWVDMVKEVVNHYLSLTVKEVLSTLNLPGNLLNDESPAEASASLDRSMTLPDNEIVGQKGPVPPVKEILPKFQKEINYYGACEVVSGASGSEEGGEHRSPTPLRSNNYWKPLKLSEVEFCPDAVKEYPLASKRADKALWMEKLQKHLVYLGWKIEWSNRLGIKRYRYWVPDKLGQKVYPSLLKVCKAMNKDPNMNSLQFQNDQSIMHPTVDCHLSDVPLNPSENIQDPDIFPPTGPSTPIEDEVEDVPEFCPQAVVQYYHSHLSKMNRVTKRKWIIKAKRHLLAEGWIFDYPPLTNKRRGIIYMSPQNQKFPTLHAACKFCIKASIPESATSEMQSSMNEENVNQVWSGELVCKQSQQAMDGGAANTSTANRKRKSSTDSEDNMPKCQSNGLPLGVPRSKRVQKVSAPSPLHHKPLNVLSWLIDSNIILPRSKVYYKAKGRYRTAHTLADGKITRDGIKCNCCRAIYNLVDFEKHATLSDTSTPSASIFLEDGRSLLDCQIQMMQDYKTRETSRKSFGDLFLAENDYICSLCKYGGELILCDKCPSSFHKTCLGLEDIPDGDWFCPSCCCGICGQRKTDGDDEVGHFLTCLQCEHKYHVRCLENGAVDISRYLGSGFCGKDCEKNETHLANPSADCSRNGYGVGLFAL</sequence>
<feature type="region of interest" description="Disordered" evidence="7">
    <location>
        <begin position="577"/>
        <end position="622"/>
    </location>
</feature>
<evidence type="ECO:0000256" key="1">
    <source>
        <dbReference type="ARBA" id="ARBA00004123"/>
    </source>
</evidence>
<dbReference type="InterPro" id="IPR032308">
    <property type="entry name" value="TDBD"/>
</dbReference>
<dbReference type="InterPro" id="IPR013083">
    <property type="entry name" value="Znf_RING/FYVE/PHD"/>
</dbReference>
<dbReference type="InterPro" id="IPR008395">
    <property type="entry name" value="Agenet-like_dom"/>
</dbReference>
<dbReference type="InterPro" id="IPR042163">
    <property type="entry name" value="PHF12"/>
</dbReference>
<evidence type="ECO:0000256" key="5">
    <source>
        <dbReference type="ARBA" id="ARBA00023242"/>
    </source>
</evidence>
<dbReference type="InterPro" id="IPR014002">
    <property type="entry name" value="Agenet_dom_plant"/>
</dbReference>
<accession>A0A371GZC6</accession>
<keyword evidence="5" id="KW-0539">Nucleus</keyword>
<dbReference type="GO" id="GO:0003714">
    <property type="term" value="F:transcription corepressor activity"/>
    <property type="evidence" value="ECO:0007669"/>
    <property type="project" value="InterPro"/>
</dbReference>
<evidence type="ECO:0000256" key="4">
    <source>
        <dbReference type="ARBA" id="ARBA00022833"/>
    </source>
</evidence>
<feature type="non-terminal residue" evidence="9">
    <location>
        <position position="1"/>
    </location>
</feature>
<dbReference type="STRING" id="157652.A0A371GZC6"/>
<dbReference type="Pfam" id="PF00628">
    <property type="entry name" value="PHD"/>
    <property type="match status" value="1"/>
</dbReference>
<gene>
    <name evidence="9" type="primary">IDM1</name>
    <name evidence="9" type="ORF">CR513_21593</name>
</gene>
<feature type="domain" description="PHD-type" evidence="8">
    <location>
        <begin position="745"/>
        <end position="790"/>
    </location>
</feature>
<keyword evidence="10" id="KW-1185">Reference proteome</keyword>
<dbReference type="EMBL" id="QJKJ01004037">
    <property type="protein sequence ID" value="RDX95823.1"/>
    <property type="molecule type" value="Genomic_DNA"/>
</dbReference>
<keyword evidence="4" id="KW-0862">Zinc</keyword>
<comment type="caution">
    <text evidence="9">The sequence shown here is derived from an EMBL/GenBank/DDBJ whole genome shotgun (WGS) entry which is preliminary data.</text>
</comment>
<dbReference type="Gene3D" id="3.30.40.10">
    <property type="entry name" value="Zinc/RING finger domain, C3HC4 (zinc finger)"/>
    <property type="match status" value="1"/>
</dbReference>
<proteinExistence type="predicted"/>
<dbReference type="InterPro" id="IPR011011">
    <property type="entry name" value="Znf_FYVE_PHD"/>
</dbReference>
<dbReference type="InterPro" id="IPR054292">
    <property type="entry name" value="DUF7028"/>
</dbReference>
<reference evidence="9" key="1">
    <citation type="submission" date="2018-05" db="EMBL/GenBank/DDBJ databases">
        <title>Draft genome of Mucuna pruriens seed.</title>
        <authorList>
            <person name="Nnadi N.E."/>
            <person name="Vos R."/>
            <person name="Hasami M.H."/>
            <person name="Devisetty U.K."/>
            <person name="Aguiy J.C."/>
        </authorList>
    </citation>
    <scope>NUCLEOTIDE SEQUENCE [LARGE SCALE GENOMIC DNA]</scope>
    <source>
        <strain evidence="9">JCA_2017</strain>
    </source>
</reference>
<organism evidence="9 10">
    <name type="scientific">Mucuna pruriens</name>
    <name type="common">Velvet bean</name>
    <name type="synonym">Dolichos pruriens</name>
    <dbReference type="NCBI Taxonomy" id="157652"/>
    <lineage>
        <taxon>Eukaryota</taxon>
        <taxon>Viridiplantae</taxon>
        <taxon>Streptophyta</taxon>
        <taxon>Embryophyta</taxon>
        <taxon>Tracheophyta</taxon>
        <taxon>Spermatophyta</taxon>
        <taxon>Magnoliopsida</taxon>
        <taxon>eudicotyledons</taxon>
        <taxon>Gunneridae</taxon>
        <taxon>Pentapetalae</taxon>
        <taxon>rosids</taxon>
        <taxon>fabids</taxon>
        <taxon>Fabales</taxon>
        <taxon>Fabaceae</taxon>
        <taxon>Papilionoideae</taxon>
        <taxon>50 kb inversion clade</taxon>
        <taxon>NPAAA clade</taxon>
        <taxon>indigoferoid/millettioid clade</taxon>
        <taxon>Phaseoleae</taxon>
        <taxon>Mucuna</taxon>
    </lineage>
</organism>
<dbReference type="Pfam" id="PF05641">
    <property type="entry name" value="Agenet"/>
    <property type="match status" value="1"/>
</dbReference>
<keyword evidence="2" id="KW-0479">Metal-binding</keyword>
<dbReference type="Pfam" id="PF22970">
    <property type="entry name" value="DUF7028"/>
    <property type="match status" value="2"/>
</dbReference>
<dbReference type="CDD" id="cd20405">
    <property type="entry name" value="Tudor_Agenet_AtDUF_rpt1_3"/>
    <property type="match status" value="1"/>
</dbReference>
<comment type="subcellular location">
    <subcellularLocation>
        <location evidence="1">Nucleus</location>
    </subcellularLocation>
</comment>
<evidence type="ECO:0000256" key="6">
    <source>
        <dbReference type="PROSITE-ProRule" id="PRU00146"/>
    </source>
</evidence>
<evidence type="ECO:0000313" key="10">
    <source>
        <dbReference type="Proteomes" id="UP000257109"/>
    </source>
</evidence>
<dbReference type="SMART" id="SM00743">
    <property type="entry name" value="Agenet"/>
    <property type="match status" value="2"/>
</dbReference>
<dbReference type="Proteomes" id="UP000257109">
    <property type="component" value="Unassembled WGS sequence"/>
</dbReference>
<dbReference type="PROSITE" id="PS50016">
    <property type="entry name" value="ZF_PHD_2"/>
    <property type="match status" value="1"/>
</dbReference>
<evidence type="ECO:0000256" key="2">
    <source>
        <dbReference type="ARBA" id="ARBA00022723"/>
    </source>
</evidence>
<dbReference type="SUPFAM" id="SSF57903">
    <property type="entry name" value="FYVE/PHD zinc finger"/>
    <property type="match status" value="1"/>
</dbReference>
<dbReference type="Pfam" id="PF16135">
    <property type="entry name" value="TDBD"/>
    <property type="match status" value="1"/>
</dbReference>
<dbReference type="GO" id="GO:0008270">
    <property type="term" value="F:zinc ion binding"/>
    <property type="evidence" value="ECO:0007669"/>
    <property type="project" value="UniProtKB-KW"/>
</dbReference>
<keyword evidence="3 6" id="KW-0863">Zinc-finger</keyword>
<evidence type="ECO:0000259" key="8">
    <source>
        <dbReference type="PROSITE" id="PS50016"/>
    </source>
</evidence>
<evidence type="ECO:0000256" key="3">
    <source>
        <dbReference type="ARBA" id="ARBA00022771"/>
    </source>
</evidence>
<evidence type="ECO:0000313" key="9">
    <source>
        <dbReference type="EMBL" id="RDX95823.1"/>
    </source>
</evidence>
<feature type="compositionally biased region" description="Polar residues" evidence="7">
    <location>
        <begin position="577"/>
        <end position="589"/>
    </location>
</feature>
<protein>
    <submittedName>
        <fullName evidence="9">Increased DNA methylation 1</fullName>
    </submittedName>
</protein>
<dbReference type="InterPro" id="IPR001965">
    <property type="entry name" value="Znf_PHD"/>
</dbReference>
<evidence type="ECO:0000256" key="7">
    <source>
        <dbReference type="SAM" id="MobiDB-lite"/>
    </source>
</evidence>
<dbReference type="GO" id="GO:0005634">
    <property type="term" value="C:nucleus"/>
    <property type="evidence" value="ECO:0007669"/>
    <property type="project" value="UniProtKB-SubCell"/>
</dbReference>
<dbReference type="PANTHER" id="PTHR46309:SF12">
    <property type="entry name" value="GB|AAC80581.1"/>
    <property type="match status" value="1"/>
</dbReference>
<name>A0A371GZC6_MUCPR</name>
<dbReference type="SMART" id="SM00249">
    <property type="entry name" value="PHD"/>
    <property type="match status" value="2"/>
</dbReference>
<dbReference type="InterPro" id="IPR019787">
    <property type="entry name" value="Znf_PHD-finger"/>
</dbReference>
<dbReference type="OrthoDB" id="1903104at2759"/>
<dbReference type="GO" id="GO:0006357">
    <property type="term" value="P:regulation of transcription by RNA polymerase II"/>
    <property type="evidence" value="ECO:0007669"/>
    <property type="project" value="TreeGrafter"/>
</dbReference>
<dbReference type="PANTHER" id="PTHR46309">
    <property type="entry name" value="PHD FINGER PROTEIN 12"/>
    <property type="match status" value="1"/>
</dbReference>